<accession>A0A1G4MKH9</accession>
<proteinExistence type="inferred from homology"/>
<sequence>MTKALIIVDIQNDFLPPKGSLAVADGDQIVGPVAQLMRDPRWSCVVMTKDWHPRDHISFACNHGLADFSRFQYQSPVKPGETQDATLWPVHCVQNTWGSEVAPELESSFAQLEVDHYVVNKGYLADREYYSGFNDIWNDHRTELADILARHGATDVFVVGLALDYCVKNTAISAAALGYRTTILKDYTRAIATDEHAMAQLRLELVQNDVQLK</sequence>
<reference evidence="9 10" key="1">
    <citation type="submission" date="2016-03" db="EMBL/GenBank/DDBJ databases">
        <authorList>
            <person name="Devillers H."/>
        </authorList>
    </citation>
    <scope>NUCLEOTIDE SEQUENCE [LARGE SCALE GENOMIC DNA]</scope>
    <source>
        <strain evidence="9">CBS 6772</strain>
    </source>
</reference>
<evidence type="ECO:0000256" key="7">
    <source>
        <dbReference type="ARBA" id="ARBA00043224"/>
    </source>
</evidence>
<evidence type="ECO:0000256" key="1">
    <source>
        <dbReference type="ARBA" id="ARBA00006336"/>
    </source>
</evidence>
<evidence type="ECO:0000259" key="8">
    <source>
        <dbReference type="Pfam" id="PF00857"/>
    </source>
</evidence>
<keyword evidence="3" id="KW-0479">Metal-binding</keyword>
<keyword evidence="10" id="KW-1185">Reference proteome</keyword>
<evidence type="ECO:0000313" key="9">
    <source>
        <dbReference type="EMBL" id="SCW04393.1"/>
    </source>
</evidence>
<dbReference type="PANTHER" id="PTHR11080:SF2">
    <property type="entry name" value="LD05707P"/>
    <property type="match status" value="1"/>
</dbReference>
<dbReference type="AlphaFoldDB" id="A0A1G4MKH9"/>
<dbReference type="EC" id="3.5.1.19" evidence="6"/>
<dbReference type="Gene3D" id="3.40.50.850">
    <property type="entry name" value="Isochorismatase-like"/>
    <property type="match status" value="1"/>
</dbReference>
<evidence type="ECO:0000313" key="10">
    <source>
        <dbReference type="Proteomes" id="UP000190831"/>
    </source>
</evidence>
<dbReference type="STRING" id="4955.A0A1G4MKH9"/>
<dbReference type="GO" id="GO:0008936">
    <property type="term" value="F:nicotinamidase activity"/>
    <property type="evidence" value="ECO:0007669"/>
    <property type="project" value="UniProtKB-EC"/>
</dbReference>
<dbReference type="GO" id="GO:0046872">
    <property type="term" value="F:metal ion binding"/>
    <property type="evidence" value="ECO:0007669"/>
    <property type="project" value="UniProtKB-KW"/>
</dbReference>
<dbReference type="EMBL" id="LT598491">
    <property type="protein sequence ID" value="SCW04393.1"/>
    <property type="molecule type" value="Genomic_DNA"/>
</dbReference>
<dbReference type="OrthoDB" id="3341310at2759"/>
<name>A0A1G4MKH9_LACFM</name>
<evidence type="ECO:0000256" key="4">
    <source>
        <dbReference type="ARBA" id="ARBA00022801"/>
    </source>
</evidence>
<dbReference type="InterPro" id="IPR000868">
    <property type="entry name" value="Isochorismatase-like_dom"/>
</dbReference>
<dbReference type="CDD" id="cd01011">
    <property type="entry name" value="nicotinamidase"/>
    <property type="match status" value="1"/>
</dbReference>
<organism evidence="9 10">
    <name type="scientific">Lachancea fermentati</name>
    <name type="common">Zygosaccharomyces fermentati</name>
    <dbReference type="NCBI Taxonomy" id="4955"/>
    <lineage>
        <taxon>Eukaryota</taxon>
        <taxon>Fungi</taxon>
        <taxon>Dikarya</taxon>
        <taxon>Ascomycota</taxon>
        <taxon>Saccharomycotina</taxon>
        <taxon>Saccharomycetes</taxon>
        <taxon>Saccharomycetales</taxon>
        <taxon>Saccharomycetaceae</taxon>
        <taxon>Lachancea</taxon>
    </lineage>
</organism>
<evidence type="ECO:0000256" key="3">
    <source>
        <dbReference type="ARBA" id="ARBA00022723"/>
    </source>
</evidence>
<feature type="domain" description="Isochorismatase-like" evidence="8">
    <location>
        <begin position="4"/>
        <end position="206"/>
    </location>
</feature>
<evidence type="ECO:0000256" key="6">
    <source>
        <dbReference type="ARBA" id="ARBA00039017"/>
    </source>
</evidence>
<dbReference type="SUPFAM" id="SSF52499">
    <property type="entry name" value="Isochorismatase-like hydrolases"/>
    <property type="match status" value="1"/>
</dbReference>
<keyword evidence="4" id="KW-0378">Hydrolase</keyword>
<dbReference type="InterPro" id="IPR036380">
    <property type="entry name" value="Isochorismatase-like_sf"/>
</dbReference>
<dbReference type="OMA" id="DFVDSWP"/>
<dbReference type="Proteomes" id="UP000190831">
    <property type="component" value="Chromosome H"/>
</dbReference>
<dbReference type="GO" id="GO:0019363">
    <property type="term" value="P:pyridine nucleotide biosynthetic process"/>
    <property type="evidence" value="ECO:0007669"/>
    <property type="project" value="UniProtKB-KW"/>
</dbReference>
<comment type="similarity">
    <text evidence="1">Belongs to the isochorismatase family.</text>
</comment>
<gene>
    <name evidence="9" type="ORF">LAFE_0H12530G</name>
</gene>
<evidence type="ECO:0000256" key="2">
    <source>
        <dbReference type="ARBA" id="ARBA00022642"/>
    </source>
</evidence>
<dbReference type="PANTHER" id="PTHR11080">
    <property type="entry name" value="PYRAZINAMIDASE/NICOTINAMIDASE"/>
    <property type="match status" value="1"/>
</dbReference>
<comment type="pathway">
    <text evidence="5">Cofactor biosynthesis; nicotinate biosynthesis; nicotinate from nicotinamide: step 1/1.</text>
</comment>
<protein>
    <recommendedName>
        <fullName evidence="6">nicotinamidase</fullName>
        <ecNumber evidence="6">3.5.1.19</ecNumber>
    </recommendedName>
    <alternativeName>
        <fullName evidence="7">Nicotinamide deamidase</fullName>
    </alternativeName>
</protein>
<evidence type="ECO:0000256" key="5">
    <source>
        <dbReference type="ARBA" id="ARBA00037900"/>
    </source>
</evidence>
<dbReference type="Pfam" id="PF00857">
    <property type="entry name" value="Isochorismatase"/>
    <property type="match status" value="1"/>
</dbReference>
<keyword evidence="2" id="KW-0662">Pyridine nucleotide biosynthesis</keyword>
<dbReference type="InterPro" id="IPR052347">
    <property type="entry name" value="Isochorismatase_Nicotinamidase"/>
</dbReference>